<feature type="transmembrane region" description="Helical" evidence="8">
    <location>
        <begin position="414"/>
        <end position="434"/>
    </location>
</feature>
<evidence type="ECO:0000256" key="5">
    <source>
        <dbReference type="ARBA" id="ARBA00022989"/>
    </source>
</evidence>
<evidence type="ECO:0000313" key="10">
    <source>
        <dbReference type="Proteomes" id="UP001480973"/>
    </source>
</evidence>
<name>A0ABV1GNS8_9FIRM</name>
<accession>A0ABV1GNS8</accession>
<evidence type="ECO:0000256" key="6">
    <source>
        <dbReference type="ARBA" id="ARBA00023136"/>
    </source>
</evidence>
<dbReference type="InterPro" id="IPR028362">
    <property type="entry name" value="AlgI"/>
</dbReference>
<evidence type="ECO:0000256" key="8">
    <source>
        <dbReference type="SAM" id="Phobius"/>
    </source>
</evidence>
<dbReference type="InterPro" id="IPR051085">
    <property type="entry name" value="MB_O-acyltransferase"/>
</dbReference>
<comment type="subcellular location">
    <subcellularLocation>
        <location evidence="1">Cell membrane</location>
        <topology evidence="1">Multi-pass membrane protein</topology>
    </subcellularLocation>
</comment>
<keyword evidence="7 9" id="KW-0012">Acyltransferase</keyword>
<dbReference type="PANTHER" id="PTHR13285">
    <property type="entry name" value="ACYLTRANSFERASE"/>
    <property type="match status" value="1"/>
</dbReference>
<feature type="transmembrane region" description="Helical" evidence="8">
    <location>
        <begin position="48"/>
        <end position="65"/>
    </location>
</feature>
<keyword evidence="5 8" id="KW-1133">Transmembrane helix</keyword>
<feature type="transmembrane region" description="Helical" evidence="8">
    <location>
        <begin position="468"/>
        <end position="484"/>
    </location>
</feature>
<evidence type="ECO:0000256" key="3">
    <source>
        <dbReference type="ARBA" id="ARBA00022475"/>
    </source>
</evidence>
<dbReference type="InterPro" id="IPR004299">
    <property type="entry name" value="MBOAT_fam"/>
</dbReference>
<dbReference type="PIRSF" id="PIRSF016636">
    <property type="entry name" value="AlgI_DltB"/>
    <property type="match status" value="1"/>
</dbReference>
<feature type="transmembrane region" description="Helical" evidence="8">
    <location>
        <begin position="504"/>
        <end position="520"/>
    </location>
</feature>
<dbReference type="EMBL" id="JBBMES010000007">
    <property type="protein sequence ID" value="MEQ2535093.1"/>
    <property type="molecule type" value="Genomic_DNA"/>
</dbReference>
<keyword evidence="7 9" id="KW-0808">Transferase</keyword>
<dbReference type="InterPro" id="IPR024194">
    <property type="entry name" value="Ac/AlaTfrase_AlgI/DltB"/>
</dbReference>
<comment type="caution">
    <text evidence="9">The sequence shown here is derived from an EMBL/GenBank/DDBJ whole genome shotgun (WGS) entry which is preliminary data.</text>
</comment>
<keyword evidence="6 7" id="KW-0472">Membrane</keyword>
<evidence type="ECO:0000256" key="4">
    <source>
        <dbReference type="ARBA" id="ARBA00022692"/>
    </source>
</evidence>
<proteinExistence type="inferred from homology"/>
<evidence type="ECO:0000256" key="7">
    <source>
        <dbReference type="PIRNR" id="PIRNR016636"/>
    </source>
</evidence>
<dbReference type="Proteomes" id="UP001480973">
    <property type="component" value="Unassembled WGS sequence"/>
</dbReference>
<evidence type="ECO:0000256" key="2">
    <source>
        <dbReference type="ARBA" id="ARBA00010323"/>
    </source>
</evidence>
<keyword evidence="10" id="KW-1185">Reference proteome</keyword>
<dbReference type="EC" id="2.3.-.-" evidence="9"/>
<dbReference type="PANTHER" id="PTHR13285:SF18">
    <property type="entry name" value="PROTEIN-CYSTEINE N-PALMITOYLTRANSFERASE RASP"/>
    <property type="match status" value="1"/>
</dbReference>
<feature type="transmembrane region" description="Helical" evidence="8">
    <location>
        <begin position="348"/>
        <end position="366"/>
    </location>
</feature>
<evidence type="ECO:0000313" key="9">
    <source>
        <dbReference type="EMBL" id="MEQ2535093.1"/>
    </source>
</evidence>
<protein>
    <submittedName>
        <fullName evidence="9">MBOAT family O-acyltransferase</fullName>
        <ecNumber evidence="9">2.3.-.-</ecNumber>
    </submittedName>
</protein>
<dbReference type="GO" id="GO:0016746">
    <property type="term" value="F:acyltransferase activity"/>
    <property type="evidence" value="ECO:0007669"/>
    <property type="project" value="UniProtKB-KW"/>
</dbReference>
<dbReference type="Pfam" id="PF03062">
    <property type="entry name" value="MBOAT"/>
    <property type="match status" value="1"/>
</dbReference>
<feature type="transmembrane region" description="Helical" evidence="8">
    <location>
        <begin position="372"/>
        <end position="393"/>
    </location>
</feature>
<keyword evidence="3 7" id="KW-1003">Cell membrane</keyword>
<sequence>MSLTSTVFYAFLIAGLLVYYILPAKFRWVWLLIMSYVYYWGYNVKSSLYMVFDTVIIYFAAMLIWKINDSSKKYLAQNKEILTKDEKKKYKEKTKKKKRLVLAGGLVLTFGLLAVLKYSKFFLINFESFFVSIGVTNAHSLACKMIMAMGLSFYTFQSASYLIDVYMGKYDYEKNIFKLGLFISFFPQILEGPIGRYDRLAPQLFKGNKFELKNIQYGFQRVIWGLAKKFILADRAYVFVEAVFGKYYEYGGFVTIAAVLMYSVELYCDFSGGIDIVIGVAQMFGIKMDENFRQPFFSKSIGEFWRRWHITLGTWMKDYIFYPMSLSKGMNKLSKWGKKHLGNHLGRTLPICFANLVIFFIVGIWHGAEVRYIAYGLYNGIIIAFSNLCEPIYKKGLEKFHINGDGRGWKIFKIIRTFILVNIGWIFDCCELGMRTAVKMMTEMFTKLNVQLLTWDIFKQFELKPKDYIVIAVGCVVIFIVGIFKEKGIKIRETIASKPLAVRWLLYYGIIILALLFGYTDSGSSGFMYAAF</sequence>
<feature type="transmembrane region" description="Helical" evidence="8">
    <location>
        <begin position="6"/>
        <end position="22"/>
    </location>
</feature>
<dbReference type="PIRSF" id="PIRSF500217">
    <property type="entry name" value="AlgI"/>
    <property type="match status" value="1"/>
</dbReference>
<gene>
    <name evidence="9" type="ORF">WMO38_08185</name>
</gene>
<reference evidence="9 10" key="1">
    <citation type="submission" date="2024-03" db="EMBL/GenBank/DDBJ databases">
        <title>Human intestinal bacterial collection.</title>
        <authorList>
            <person name="Pauvert C."/>
            <person name="Hitch T.C.A."/>
            <person name="Clavel T."/>
        </authorList>
    </citation>
    <scope>NUCLEOTIDE SEQUENCE [LARGE SCALE GENOMIC DNA]</scope>
    <source>
        <strain evidence="9 10">CLA-JM-H10</strain>
    </source>
</reference>
<evidence type="ECO:0000256" key="1">
    <source>
        <dbReference type="ARBA" id="ARBA00004651"/>
    </source>
</evidence>
<organism evidence="9 10">
    <name type="scientific">Lachnospira intestinalis</name>
    <dbReference type="NCBI Taxonomy" id="3133158"/>
    <lineage>
        <taxon>Bacteria</taxon>
        <taxon>Bacillati</taxon>
        <taxon>Bacillota</taxon>
        <taxon>Clostridia</taxon>
        <taxon>Lachnospirales</taxon>
        <taxon>Lachnospiraceae</taxon>
        <taxon>Lachnospira</taxon>
    </lineage>
</organism>
<feature type="transmembrane region" description="Helical" evidence="8">
    <location>
        <begin position="100"/>
        <end position="118"/>
    </location>
</feature>
<comment type="similarity">
    <text evidence="2 7">Belongs to the membrane-bound acyltransferase family.</text>
</comment>
<keyword evidence="4 8" id="KW-0812">Transmembrane</keyword>